<dbReference type="PANTHER" id="PTHR42881:SF2">
    <property type="entry name" value="PROLYL ENDOPEPTIDASE"/>
    <property type="match status" value="1"/>
</dbReference>
<feature type="non-terminal residue" evidence="6">
    <location>
        <position position="153"/>
    </location>
</feature>
<dbReference type="PANTHER" id="PTHR42881">
    <property type="entry name" value="PROLYL ENDOPEPTIDASE"/>
    <property type="match status" value="1"/>
</dbReference>
<dbReference type="InterPro" id="IPR002470">
    <property type="entry name" value="Peptidase_S9A"/>
</dbReference>
<evidence type="ECO:0000256" key="3">
    <source>
        <dbReference type="ARBA" id="ARBA00016310"/>
    </source>
</evidence>
<evidence type="ECO:0000256" key="2">
    <source>
        <dbReference type="ARBA" id="ARBA00005228"/>
    </source>
</evidence>
<dbReference type="InterPro" id="IPR051167">
    <property type="entry name" value="Prolyl_oligopep/macrocyclase"/>
</dbReference>
<dbReference type="MEROPS" id="S09.001"/>
<dbReference type="InterPro" id="IPR029058">
    <property type="entry name" value="AB_hydrolase_fold"/>
</dbReference>
<organism evidence="6">
    <name type="scientific">Hymenochirus curtipes</name>
    <name type="common">western dwarf clawed frog</name>
    <dbReference type="NCBI Taxonomy" id="8362"/>
    <lineage>
        <taxon>Eukaryota</taxon>
        <taxon>Metazoa</taxon>
        <taxon>Chordata</taxon>
        <taxon>Craniata</taxon>
        <taxon>Vertebrata</taxon>
        <taxon>Euteleostomi</taxon>
        <taxon>Amphibia</taxon>
        <taxon>Batrachia</taxon>
        <taxon>Anura</taxon>
        <taxon>Pipoidea</taxon>
        <taxon>Pipidae</taxon>
        <taxon>Pipinae</taxon>
        <taxon>Hymenochirus</taxon>
    </lineage>
</organism>
<evidence type="ECO:0000256" key="4">
    <source>
        <dbReference type="RuleBase" id="RU368024"/>
    </source>
</evidence>
<keyword evidence="4" id="KW-0720">Serine protease</keyword>
<dbReference type="AlphaFoldDB" id="G5E3H0"/>
<dbReference type="EMBL" id="JP287934">
    <property type="protein sequence ID" value="AEQ18595.1"/>
    <property type="molecule type" value="mRNA"/>
</dbReference>
<dbReference type="EC" id="3.4.21.-" evidence="4"/>
<dbReference type="InterPro" id="IPR001375">
    <property type="entry name" value="Peptidase_S9_cat"/>
</dbReference>
<name>G5E3H0_9PIPI</name>
<comment type="similarity">
    <text evidence="2 4">Belongs to the peptidase S9A family.</text>
</comment>
<evidence type="ECO:0000256" key="1">
    <source>
        <dbReference type="ARBA" id="ARBA00001070"/>
    </source>
</evidence>
<dbReference type="PRINTS" id="PR00862">
    <property type="entry name" value="PROLIGOPTASE"/>
</dbReference>
<dbReference type="GO" id="GO:0006508">
    <property type="term" value="P:proteolysis"/>
    <property type="evidence" value="ECO:0007669"/>
    <property type="project" value="UniProtKB-KW"/>
</dbReference>
<evidence type="ECO:0000259" key="5">
    <source>
        <dbReference type="Pfam" id="PF00326"/>
    </source>
</evidence>
<dbReference type="Pfam" id="PF00326">
    <property type="entry name" value="Peptidase_S9"/>
    <property type="match status" value="1"/>
</dbReference>
<keyword evidence="4" id="KW-0645">Protease</keyword>
<accession>G5E3H0</accession>
<feature type="domain" description="Peptidase S9 prolyl oligopeptidase catalytic" evidence="5">
    <location>
        <begin position="17"/>
        <end position="131"/>
    </location>
</feature>
<sequence length="153" mass="17152">DVLCAEFPDEPKWMGGAEKQNCFEDFQCGAQYLINQGHSSAEKITINGGLNGGLLVAACTNQRPDLFGCAIARVGVMDMLRFHKFTIGHAWTTDYGCSDKEHFEWLVKYSPLHNIKVPEKDEIQYPSMLLLTKPTAKVIEEVSDMFAFISQCL</sequence>
<reference evidence="6" key="1">
    <citation type="submission" date="2011-09" db="EMBL/GenBank/DDBJ databases">
        <title>The odds of duplicate gene persistence after polyploidization.</title>
        <authorList>
            <person name="Chain F.J.J."/>
            <person name="Evans B.J."/>
            <person name="Dushoff J."/>
        </authorList>
    </citation>
    <scope>NUCLEOTIDE SEQUENCE</scope>
    <source>
        <tissue evidence="6">Liver</tissue>
    </source>
</reference>
<comment type="catalytic activity">
    <reaction evidence="1">
        <text>Hydrolysis of Pro-|-Xaa &gt;&gt; Ala-|-Xaa in oligopeptides.</text>
        <dbReference type="EC" id="3.4.21.26"/>
    </reaction>
</comment>
<protein>
    <recommendedName>
        <fullName evidence="3 4">Prolyl endopeptidase</fullName>
        <ecNumber evidence="4">3.4.21.-</ecNumber>
    </recommendedName>
</protein>
<feature type="non-terminal residue" evidence="6">
    <location>
        <position position="1"/>
    </location>
</feature>
<dbReference type="Gene3D" id="3.40.50.1820">
    <property type="entry name" value="alpha/beta hydrolase"/>
    <property type="match status" value="1"/>
</dbReference>
<keyword evidence="4" id="KW-0378">Hydrolase</keyword>
<dbReference type="GO" id="GO:0005829">
    <property type="term" value="C:cytosol"/>
    <property type="evidence" value="ECO:0007669"/>
    <property type="project" value="TreeGrafter"/>
</dbReference>
<dbReference type="SUPFAM" id="SSF53474">
    <property type="entry name" value="alpha/beta-Hydrolases"/>
    <property type="match status" value="1"/>
</dbReference>
<proteinExistence type="evidence at transcript level"/>
<dbReference type="GO" id="GO:0004252">
    <property type="term" value="F:serine-type endopeptidase activity"/>
    <property type="evidence" value="ECO:0007669"/>
    <property type="project" value="UniProtKB-UniRule"/>
</dbReference>
<evidence type="ECO:0000313" key="6">
    <source>
        <dbReference type="EMBL" id="AEQ18595.1"/>
    </source>
</evidence>
<dbReference type="GO" id="GO:0070012">
    <property type="term" value="F:oligopeptidase activity"/>
    <property type="evidence" value="ECO:0007669"/>
    <property type="project" value="TreeGrafter"/>
</dbReference>